<evidence type="ECO:0000256" key="7">
    <source>
        <dbReference type="SAM" id="MobiDB-lite"/>
    </source>
</evidence>
<dbReference type="RefSeq" id="WP_302928222.1">
    <property type="nucleotide sequence ID" value="NZ_JAJEPW010000010.1"/>
</dbReference>
<feature type="transmembrane region" description="Helical" evidence="8">
    <location>
        <begin position="127"/>
        <end position="145"/>
    </location>
</feature>
<evidence type="ECO:0000259" key="10">
    <source>
        <dbReference type="Pfam" id="PF20501"/>
    </source>
</evidence>
<dbReference type="GO" id="GO:0005886">
    <property type="term" value="C:plasma membrane"/>
    <property type="evidence" value="ECO:0007669"/>
    <property type="project" value="UniProtKB-SubCell"/>
</dbReference>
<keyword evidence="5 8" id="KW-1133">Transmembrane helix</keyword>
<dbReference type="Pfam" id="PF04039">
    <property type="entry name" value="MnhB"/>
    <property type="match status" value="1"/>
</dbReference>
<evidence type="ECO:0000256" key="6">
    <source>
        <dbReference type="ARBA" id="ARBA00023136"/>
    </source>
</evidence>
<evidence type="ECO:0000256" key="1">
    <source>
        <dbReference type="ARBA" id="ARBA00004651"/>
    </source>
</evidence>
<feature type="domain" description="MrpA C-terminal/MbhE" evidence="10">
    <location>
        <begin position="88"/>
        <end position="146"/>
    </location>
</feature>
<evidence type="ECO:0000256" key="5">
    <source>
        <dbReference type="ARBA" id="ARBA00022989"/>
    </source>
</evidence>
<comment type="similarity">
    <text evidence="2">Belongs to the CPA3 antiporters (TC 2.A.63) subunit B family.</text>
</comment>
<dbReference type="Pfam" id="PF20501">
    <property type="entry name" value="MbhE"/>
    <property type="match status" value="1"/>
</dbReference>
<feature type="transmembrane region" description="Helical" evidence="8">
    <location>
        <begin position="230"/>
        <end position="251"/>
    </location>
</feature>
<evidence type="ECO:0000256" key="8">
    <source>
        <dbReference type="SAM" id="Phobius"/>
    </source>
</evidence>
<keyword evidence="4 8" id="KW-0812">Transmembrane</keyword>
<feature type="transmembrane region" description="Helical" evidence="8">
    <location>
        <begin position="271"/>
        <end position="294"/>
    </location>
</feature>
<keyword evidence="12" id="KW-1185">Reference proteome</keyword>
<evidence type="ECO:0000256" key="2">
    <source>
        <dbReference type="ARBA" id="ARBA00009425"/>
    </source>
</evidence>
<dbReference type="InterPro" id="IPR046806">
    <property type="entry name" value="MrpA_C/MbhE"/>
</dbReference>
<evidence type="ECO:0000259" key="9">
    <source>
        <dbReference type="Pfam" id="PF04039"/>
    </source>
</evidence>
<reference evidence="11" key="1">
    <citation type="submission" date="2021-10" db="EMBL/GenBank/DDBJ databases">
        <title>Anaerobic single-cell dispensing facilitates the cultivation of human gut bacteria.</title>
        <authorList>
            <person name="Afrizal A."/>
        </authorList>
    </citation>
    <scope>NUCLEOTIDE SEQUENCE</scope>
    <source>
        <strain evidence="11">CLA-AA-H272</strain>
    </source>
</reference>
<proteinExistence type="inferred from homology"/>
<comment type="subcellular location">
    <subcellularLocation>
        <location evidence="1">Cell membrane</location>
        <topology evidence="1">Multi-pass membrane protein</topology>
    </subcellularLocation>
</comment>
<accession>A0AAE3ADR3</accession>
<organism evidence="11 12">
    <name type="scientific">Brotocaccenecus cirricatena</name>
    <dbReference type="NCBI Taxonomy" id="3064195"/>
    <lineage>
        <taxon>Bacteria</taxon>
        <taxon>Bacillati</taxon>
        <taxon>Bacillota</taxon>
        <taxon>Clostridia</taxon>
        <taxon>Eubacteriales</taxon>
        <taxon>Oscillospiraceae</taxon>
        <taxon>Brotocaccenecus</taxon>
    </lineage>
</organism>
<feature type="domain" description="Na+/H+ antiporter MnhB subunit-related protein" evidence="9">
    <location>
        <begin position="168"/>
        <end position="288"/>
    </location>
</feature>
<keyword evidence="6 8" id="KW-0472">Membrane</keyword>
<dbReference type="InterPro" id="IPR050622">
    <property type="entry name" value="CPA3_antiporter_subunitB"/>
</dbReference>
<sequence>MTTPSEPSLVQLWLHGGLDLSEQLQKEPPECPAENVSAHPTPRRDRTLVEQGVHRSLRLYNVLAGLLCVVLSALMLLTAADLPPYGSDTAPTVNEVARRYVEQGTEETGAVNTVAGMILDYRAFDTLGESFVLFTAMCAVTILLNRSGKKRWLRQPDVVDYASDPIVAPMCRFLIPVILVFGIYILLNGHLSPGGGFSGGSILAAGLMLFAMVWGDGAASAVLRPRRLQTVVLCSLGFYCLAKSYSFYTGANHLHSIISPGTPGRILSAGLILPLNVAVGFVVCCTMYSFYMYFRRGEL</sequence>
<dbReference type="EMBL" id="JAJEPW010000010">
    <property type="protein sequence ID" value="MCC2128922.1"/>
    <property type="molecule type" value="Genomic_DNA"/>
</dbReference>
<dbReference type="AlphaFoldDB" id="A0AAE3ADR3"/>
<feature type="transmembrane region" description="Helical" evidence="8">
    <location>
        <begin position="166"/>
        <end position="187"/>
    </location>
</feature>
<name>A0AAE3ADR3_9FIRM</name>
<protein>
    <submittedName>
        <fullName evidence="11">Uncharacterized protein</fullName>
    </submittedName>
</protein>
<dbReference type="PANTHER" id="PTHR33932:SF4">
    <property type="entry name" value="NA(+)_H(+) ANTIPORTER SUBUNIT B"/>
    <property type="match status" value="1"/>
</dbReference>
<evidence type="ECO:0000313" key="12">
    <source>
        <dbReference type="Proteomes" id="UP001199319"/>
    </source>
</evidence>
<evidence type="ECO:0000256" key="4">
    <source>
        <dbReference type="ARBA" id="ARBA00022692"/>
    </source>
</evidence>
<evidence type="ECO:0000313" key="11">
    <source>
        <dbReference type="EMBL" id="MCC2128922.1"/>
    </source>
</evidence>
<gene>
    <name evidence="11" type="ORF">LKD37_05215</name>
</gene>
<feature type="region of interest" description="Disordered" evidence="7">
    <location>
        <begin position="24"/>
        <end position="45"/>
    </location>
</feature>
<feature type="transmembrane region" description="Helical" evidence="8">
    <location>
        <begin position="199"/>
        <end position="223"/>
    </location>
</feature>
<dbReference type="Proteomes" id="UP001199319">
    <property type="component" value="Unassembled WGS sequence"/>
</dbReference>
<comment type="caution">
    <text evidence="11">The sequence shown here is derived from an EMBL/GenBank/DDBJ whole genome shotgun (WGS) entry which is preliminary data.</text>
</comment>
<evidence type="ECO:0000256" key="3">
    <source>
        <dbReference type="ARBA" id="ARBA00022475"/>
    </source>
</evidence>
<feature type="transmembrane region" description="Helical" evidence="8">
    <location>
        <begin position="59"/>
        <end position="80"/>
    </location>
</feature>
<dbReference type="PANTHER" id="PTHR33932">
    <property type="entry name" value="NA(+)/H(+) ANTIPORTER SUBUNIT B"/>
    <property type="match status" value="1"/>
</dbReference>
<keyword evidence="3" id="KW-1003">Cell membrane</keyword>
<dbReference type="InterPro" id="IPR007182">
    <property type="entry name" value="MnhB"/>
</dbReference>